<protein>
    <submittedName>
        <fullName evidence="2">Uncharacterized protein</fullName>
    </submittedName>
</protein>
<evidence type="ECO:0000256" key="1">
    <source>
        <dbReference type="SAM" id="SignalP"/>
    </source>
</evidence>
<dbReference type="Proteomes" id="UP000323188">
    <property type="component" value="Unassembled WGS sequence"/>
</dbReference>
<dbReference type="RefSeq" id="WP_154917157.1">
    <property type="nucleotide sequence ID" value="NZ_VUOE01000001.1"/>
</dbReference>
<evidence type="ECO:0000313" key="2">
    <source>
        <dbReference type="EMBL" id="KAA2218598.1"/>
    </source>
</evidence>
<dbReference type="AlphaFoldDB" id="A0A5B2TX93"/>
<feature type="chain" id="PRO_5022820041" evidence="1">
    <location>
        <begin position="25"/>
        <end position="188"/>
    </location>
</feature>
<dbReference type="EMBL" id="VUOE01000001">
    <property type="protein sequence ID" value="KAA2218598.1"/>
    <property type="molecule type" value="Genomic_DNA"/>
</dbReference>
<evidence type="ECO:0000313" key="3">
    <source>
        <dbReference type="Proteomes" id="UP000323188"/>
    </source>
</evidence>
<dbReference type="PROSITE" id="PS51257">
    <property type="entry name" value="PROKAR_LIPOPROTEIN"/>
    <property type="match status" value="1"/>
</dbReference>
<sequence>MKTLKGTIASLGSLLLLIVVTSCSKEETTTTENELELVSLKAKKETLESQLKKVNRATMRYHSFEQAKKAGYADPYPFNPSIYVPNMGFHYINVGLIDGEFDMEKPEILLYVPNEQGQLKLVGVEYAVPKAISPTPPEGFVGDADHWDDNPNVAGGSWTLHAWIVEENPNGVFAEFNPNVPFSDPSDN</sequence>
<comment type="caution">
    <text evidence="2">The sequence shown here is derived from an EMBL/GenBank/DDBJ whole genome shotgun (WGS) entry which is preliminary data.</text>
</comment>
<keyword evidence="1" id="KW-0732">Signal</keyword>
<organism evidence="2 3">
    <name type="scientific">Maribacter flavus</name>
    <dbReference type="NCBI Taxonomy" id="1658664"/>
    <lineage>
        <taxon>Bacteria</taxon>
        <taxon>Pseudomonadati</taxon>
        <taxon>Bacteroidota</taxon>
        <taxon>Flavobacteriia</taxon>
        <taxon>Flavobacteriales</taxon>
        <taxon>Flavobacteriaceae</taxon>
        <taxon>Maribacter</taxon>
    </lineage>
</organism>
<reference evidence="2 3" key="1">
    <citation type="submission" date="2019-09" db="EMBL/GenBank/DDBJ databases">
        <authorList>
            <person name="Khan S.A."/>
            <person name="Jeon C.O."/>
            <person name="Chun B.H."/>
            <person name="Jeong S.E."/>
        </authorList>
    </citation>
    <scope>NUCLEOTIDE SEQUENCE [LARGE SCALE GENOMIC DNA]</scope>
    <source>
        <strain evidence="2 3">KCTC 42508</strain>
    </source>
</reference>
<proteinExistence type="predicted"/>
<name>A0A5B2TX93_9FLAO</name>
<feature type="signal peptide" evidence="1">
    <location>
        <begin position="1"/>
        <end position="24"/>
    </location>
</feature>
<gene>
    <name evidence="2" type="ORF">F0361_02955</name>
</gene>
<accession>A0A5B2TX93</accession>